<dbReference type="EMBL" id="CP053661">
    <property type="protein sequence ID" value="QKD82274.1"/>
    <property type="molecule type" value="Genomic_DNA"/>
</dbReference>
<evidence type="ECO:0000313" key="1">
    <source>
        <dbReference type="EMBL" id="QKD82274.1"/>
    </source>
</evidence>
<reference evidence="1 2" key="1">
    <citation type="submission" date="2020-05" db="EMBL/GenBank/DDBJ databases">
        <title>Complete genome sequence of of a novel Thermoleptolyngbya strain isolated from hot springs of Ganzi, Sichuan China.</title>
        <authorList>
            <person name="Tang J."/>
            <person name="Daroch M."/>
            <person name="Li L."/>
            <person name="Waleron K."/>
            <person name="Waleron M."/>
            <person name="Waleron M."/>
        </authorList>
    </citation>
    <scope>NUCLEOTIDE SEQUENCE [LARGE SCALE GENOMIC DNA]</scope>
    <source>
        <strain evidence="1 2">PKUAC-SCTA183</strain>
    </source>
</reference>
<dbReference type="KEGG" id="theu:HPC62_08815"/>
<evidence type="ECO:0000313" key="2">
    <source>
        <dbReference type="Proteomes" id="UP000505210"/>
    </source>
</evidence>
<accession>A0A6M8B5P9</accession>
<dbReference type="AlphaFoldDB" id="A0A6M8B5P9"/>
<dbReference type="Proteomes" id="UP000505210">
    <property type="component" value="Chromosome"/>
</dbReference>
<name>A0A6M8B5P9_9CYAN</name>
<organism evidence="1 2">
    <name type="scientific">Thermoleptolyngbya sichuanensis A183</name>
    <dbReference type="NCBI Taxonomy" id="2737172"/>
    <lineage>
        <taxon>Bacteria</taxon>
        <taxon>Bacillati</taxon>
        <taxon>Cyanobacteriota</taxon>
        <taxon>Cyanophyceae</taxon>
        <taxon>Oculatellales</taxon>
        <taxon>Oculatellaceae</taxon>
        <taxon>Thermoleptolyngbya</taxon>
        <taxon>Thermoleptolyngbya sichuanensis</taxon>
    </lineage>
</organism>
<protein>
    <submittedName>
        <fullName evidence="1">Uncharacterized protein</fullName>
    </submittedName>
</protein>
<gene>
    <name evidence="1" type="ORF">HPC62_08815</name>
</gene>
<proteinExistence type="predicted"/>
<dbReference type="RefSeq" id="WP_172354915.1">
    <property type="nucleotide sequence ID" value="NZ_CP053661.1"/>
</dbReference>
<sequence>MKPLLFKAVVLLPVLCLTSLLSIGWVAFPAIAQTLQGRGQIVSGPGQGSVVQISLTINGNQVTFHSGPSQGQTAQIQNGVARTPDGNVWQFAQGRRQVTLYSGNRVIVYVLR</sequence>
<keyword evidence="2" id="KW-1185">Reference proteome</keyword>